<sequence length="647" mass="75350">MMLDNWFFARAQLMRWPELFFYRPKQLVKRNFIDRYFSTSTTSDVKLKTNPNFEGSSFSSNFIELKIKTEKDLDCYFLFGKTKVILDKPIEWRKDYKNDIVSPINFYADISRQDFKTNGDVKYVAELSRFHFFPYLALKTASDNTYLDVIENHLSDWINQNPYLRSINWSSGIEIGIRSVNLIYTHQVLSSFNILTDEIDRLVKKIIALSYTFLKSHLSKYSSGNNHRVAELTALVAISSYFTSNELKRNREKWKNLFIKEIEHQTHTDGVNKEKAVRYHAEVLDHFLNGVLFLEKADIDVPQMVYDQLQAMLEFIDSCHYNGNVIEFGDSDDGHLIHPYFDNNYTIYSSLLQSARIKFGLNVDCPSDIDFRNYLLFGDQAEKIQKEKVSHLESSRDDKLYTEGGYCFMYDNEQKVRVIFDVGKIGDDLTSAHGHSDLLHFTLELNGEPIIIDPGTYQYHSKDRKFRDYFRGITAHNTISVNGLDHATPCTRMGWIDRPEIDILETEFGSKKSICTGQHDTFRSHSTENSHKRRIIFDKKAKVITVNDWLIKENNKTDTLFFFLHFNPALEIDHNGSEIALFSPKKSGDKITLSNKVFENAEIIKGDKEKPFGWYSQSYDSKIESPSLKLEMEFESNLEIETIIKYG</sequence>
<comment type="caution">
    <text evidence="7">The sequence shown here is derived from an EMBL/GenBank/DDBJ whole genome shotgun (WGS) entry which is preliminary data.</text>
</comment>
<dbReference type="Gene3D" id="1.50.10.100">
    <property type="entry name" value="Chondroitin AC/alginate lyase"/>
    <property type="match status" value="1"/>
</dbReference>
<organism evidence="7 8">
    <name type="scientific">Fodinibius halophilus</name>
    <dbReference type="NCBI Taxonomy" id="1736908"/>
    <lineage>
        <taxon>Bacteria</taxon>
        <taxon>Pseudomonadati</taxon>
        <taxon>Balneolota</taxon>
        <taxon>Balneolia</taxon>
        <taxon>Balneolales</taxon>
        <taxon>Balneolaceae</taxon>
        <taxon>Fodinibius</taxon>
    </lineage>
</organism>
<accession>A0A6M1SY40</accession>
<reference evidence="7 8" key="1">
    <citation type="submission" date="2020-02" db="EMBL/GenBank/DDBJ databases">
        <title>Aliifodinibius halophilus 2W32, complete genome.</title>
        <authorList>
            <person name="Li Y."/>
            <person name="Wu S."/>
        </authorList>
    </citation>
    <scope>NUCLEOTIDE SEQUENCE [LARGE SCALE GENOMIC DNA]</scope>
    <source>
        <strain evidence="7 8">2W32</strain>
    </source>
</reference>
<keyword evidence="2" id="KW-0732">Signal</keyword>
<dbReference type="EMBL" id="JAALLS010000009">
    <property type="protein sequence ID" value="NGP88316.1"/>
    <property type="molecule type" value="Genomic_DNA"/>
</dbReference>
<evidence type="ECO:0000256" key="2">
    <source>
        <dbReference type="ARBA" id="ARBA00022729"/>
    </source>
</evidence>
<dbReference type="GO" id="GO:0016829">
    <property type="term" value="F:lyase activity"/>
    <property type="evidence" value="ECO:0007669"/>
    <property type="project" value="UniProtKB-KW"/>
</dbReference>
<evidence type="ECO:0000256" key="4">
    <source>
        <dbReference type="ARBA" id="ARBA00023239"/>
    </source>
</evidence>
<evidence type="ECO:0000256" key="1">
    <source>
        <dbReference type="ARBA" id="ARBA00004418"/>
    </source>
</evidence>
<keyword evidence="4" id="KW-0456">Lyase</keyword>
<dbReference type="Gene3D" id="2.70.98.70">
    <property type="match status" value="1"/>
</dbReference>
<dbReference type="InterPro" id="IPR012480">
    <property type="entry name" value="Hepar_II_III_C"/>
</dbReference>
<feature type="domain" description="Heparin-sulfate lyase N-terminal" evidence="6">
    <location>
        <begin position="98"/>
        <end position="335"/>
    </location>
</feature>
<dbReference type="AlphaFoldDB" id="A0A6M1SY40"/>
<evidence type="ECO:0000256" key="3">
    <source>
        <dbReference type="ARBA" id="ARBA00022764"/>
    </source>
</evidence>
<keyword evidence="8" id="KW-1185">Reference proteome</keyword>
<dbReference type="PANTHER" id="PTHR39210:SF1">
    <property type="entry name" value="HEPARIN-SULFATE LYASE"/>
    <property type="match status" value="1"/>
</dbReference>
<dbReference type="Pfam" id="PF16889">
    <property type="entry name" value="Hepar_II_III_N"/>
    <property type="match status" value="1"/>
</dbReference>
<dbReference type="InterPro" id="IPR031680">
    <property type="entry name" value="Hepar_II_III_N"/>
</dbReference>
<comment type="subcellular location">
    <subcellularLocation>
        <location evidence="1">Periplasm</location>
    </subcellularLocation>
</comment>
<dbReference type="Pfam" id="PF07940">
    <property type="entry name" value="Hepar_II_III_C"/>
    <property type="match status" value="1"/>
</dbReference>
<name>A0A6M1SY40_9BACT</name>
<dbReference type="PANTHER" id="PTHR39210">
    <property type="entry name" value="HEPARIN-SULFATE LYASE"/>
    <property type="match status" value="1"/>
</dbReference>
<evidence type="ECO:0000313" key="7">
    <source>
        <dbReference type="EMBL" id="NGP88316.1"/>
    </source>
</evidence>
<gene>
    <name evidence="7" type="ORF">G3569_08105</name>
</gene>
<dbReference type="RefSeq" id="WP_165267923.1">
    <property type="nucleotide sequence ID" value="NZ_JAALLS010000009.1"/>
</dbReference>
<evidence type="ECO:0000259" key="5">
    <source>
        <dbReference type="Pfam" id="PF07940"/>
    </source>
</evidence>
<dbReference type="InterPro" id="IPR008929">
    <property type="entry name" value="Chondroitin_lyas"/>
</dbReference>
<dbReference type="SUPFAM" id="SSF48230">
    <property type="entry name" value="Chondroitin AC/alginate lyase"/>
    <property type="match status" value="1"/>
</dbReference>
<evidence type="ECO:0000313" key="8">
    <source>
        <dbReference type="Proteomes" id="UP000479132"/>
    </source>
</evidence>
<protein>
    <submittedName>
        <fullName evidence="7">Uncharacterized protein</fullName>
    </submittedName>
</protein>
<proteinExistence type="predicted"/>
<evidence type="ECO:0000259" key="6">
    <source>
        <dbReference type="Pfam" id="PF16889"/>
    </source>
</evidence>
<feature type="domain" description="Heparinase II/III-like C-terminal" evidence="5">
    <location>
        <begin position="395"/>
        <end position="620"/>
    </location>
</feature>
<dbReference type="GO" id="GO:0042597">
    <property type="term" value="C:periplasmic space"/>
    <property type="evidence" value="ECO:0007669"/>
    <property type="project" value="UniProtKB-SubCell"/>
</dbReference>
<dbReference type="Proteomes" id="UP000479132">
    <property type="component" value="Unassembled WGS sequence"/>
</dbReference>
<keyword evidence="3" id="KW-0574">Periplasm</keyword>